<keyword evidence="4 11" id="KW-0285">Flavoprotein</keyword>
<keyword evidence="14" id="KW-1185">Reference proteome</keyword>
<dbReference type="Proteomes" id="UP001501510">
    <property type="component" value="Unassembled WGS sequence"/>
</dbReference>
<keyword evidence="7 11" id="KW-0274">FAD</keyword>
<feature type="transmembrane region" description="Helical" evidence="12">
    <location>
        <begin position="9"/>
        <end position="28"/>
    </location>
</feature>
<protein>
    <recommendedName>
        <fullName evidence="3 11">FAD:protein FMN transferase</fullName>
        <ecNumber evidence="2 11">2.7.1.180</ecNumber>
    </recommendedName>
    <alternativeName>
        <fullName evidence="9 11">Flavin transferase</fullName>
    </alternativeName>
</protein>
<dbReference type="GO" id="GO:0016740">
    <property type="term" value="F:transferase activity"/>
    <property type="evidence" value="ECO:0007669"/>
    <property type="project" value="UniProtKB-KW"/>
</dbReference>
<keyword evidence="5 11" id="KW-0808">Transferase</keyword>
<evidence type="ECO:0000256" key="5">
    <source>
        <dbReference type="ARBA" id="ARBA00022679"/>
    </source>
</evidence>
<dbReference type="EMBL" id="BAAACG010000006">
    <property type="protein sequence ID" value="GAA0736186.1"/>
    <property type="molecule type" value="Genomic_DNA"/>
</dbReference>
<dbReference type="InterPro" id="IPR024932">
    <property type="entry name" value="ApbE"/>
</dbReference>
<evidence type="ECO:0000256" key="3">
    <source>
        <dbReference type="ARBA" id="ARBA00016337"/>
    </source>
</evidence>
<comment type="cofactor">
    <cofactor evidence="1">
        <name>Mg(2+)</name>
        <dbReference type="ChEBI" id="CHEBI:18420"/>
    </cofactor>
</comment>
<evidence type="ECO:0000256" key="12">
    <source>
        <dbReference type="SAM" id="Phobius"/>
    </source>
</evidence>
<accession>A0ABP3UJH2</accession>
<evidence type="ECO:0000313" key="13">
    <source>
        <dbReference type="EMBL" id="GAA0736186.1"/>
    </source>
</evidence>
<comment type="similarity">
    <text evidence="11">Belongs to the ApbE family.</text>
</comment>
<evidence type="ECO:0000256" key="11">
    <source>
        <dbReference type="PIRNR" id="PIRNR006268"/>
    </source>
</evidence>
<comment type="caution">
    <text evidence="13">The sequence shown here is derived from an EMBL/GenBank/DDBJ whole genome shotgun (WGS) entry which is preliminary data.</text>
</comment>
<dbReference type="Pfam" id="PF02424">
    <property type="entry name" value="ApbE"/>
    <property type="match status" value="1"/>
</dbReference>
<comment type="catalytic activity">
    <reaction evidence="10 11">
        <text>L-threonyl-[protein] + FAD = FMN-L-threonyl-[protein] + AMP + H(+)</text>
        <dbReference type="Rhea" id="RHEA:36847"/>
        <dbReference type="Rhea" id="RHEA-COMP:11060"/>
        <dbReference type="Rhea" id="RHEA-COMP:11061"/>
        <dbReference type="ChEBI" id="CHEBI:15378"/>
        <dbReference type="ChEBI" id="CHEBI:30013"/>
        <dbReference type="ChEBI" id="CHEBI:57692"/>
        <dbReference type="ChEBI" id="CHEBI:74257"/>
        <dbReference type="ChEBI" id="CHEBI:456215"/>
        <dbReference type="EC" id="2.7.1.180"/>
    </reaction>
</comment>
<gene>
    <name evidence="13" type="ORF">GCM10008906_10890</name>
</gene>
<evidence type="ECO:0000256" key="7">
    <source>
        <dbReference type="ARBA" id="ARBA00022827"/>
    </source>
</evidence>
<sequence>MKLNNKKTISACLILLILIISGIFFYNYNLHNTLKEKKQLTKKDSINISESKSGFFLGTYINIKIYGNKDDKIFDNCFSILKNIENKMSVNISSSEISKINKKSNNLEIKVSPETFYVIKKGKDYSKLSKGNFDISIGPLVNLWAINSDNPKVPSKQEIQEALSTISYNDILLNESKNTVKLKKQNMKIDLGGIAKGYAADKLTKYLEKEGIKSAILDLGGNIYALGNNSKDKPWKIGVQAPLEKRGEYLGILNISNKSIVTSGIYERNFIKNNKTYHHILSPFTGYPVENSLISTTIVSNKSIDGDALSTAIFSLGIEDGLKLVESIENIDAILVNDKKEVFTTSGFKENFKVTNTDYKIKN</sequence>
<dbReference type="EC" id="2.7.1.180" evidence="2 11"/>
<evidence type="ECO:0000256" key="9">
    <source>
        <dbReference type="ARBA" id="ARBA00031306"/>
    </source>
</evidence>
<dbReference type="RefSeq" id="WP_343759622.1">
    <property type="nucleotide sequence ID" value="NZ_BAAACG010000006.1"/>
</dbReference>
<keyword evidence="12" id="KW-1133">Transmembrane helix</keyword>
<dbReference type="SUPFAM" id="SSF143631">
    <property type="entry name" value="ApbE-like"/>
    <property type="match status" value="1"/>
</dbReference>
<dbReference type="PANTHER" id="PTHR30040:SF2">
    <property type="entry name" value="FAD:PROTEIN FMN TRANSFERASE"/>
    <property type="match status" value="1"/>
</dbReference>
<organism evidence="13 14">
    <name type="scientific">Clostridium oceanicum</name>
    <dbReference type="NCBI Taxonomy" id="1543"/>
    <lineage>
        <taxon>Bacteria</taxon>
        <taxon>Bacillati</taxon>
        <taxon>Bacillota</taxon>
        <taxon>Clostridia</taxon>
        <taxon>Eubacteriales</taxon>
        <taxon>Clostridiaceae</taxon>
        <taxon>Clostridium</taxon>
    </lineage>
</organism>
<dbReference type="Gene3D" id="3.10.520.10">
    <property type="entry name" value="ApbE-like domains"/>
    <property type="match status" value="1"/>
</dbReference>
<evidence type="ECO:0000256" key="4">
    <source>
        <dbReference type="ARBA" id="ARBA00022630"/>
    </source>
</evidence>
<keyword evidence="12" id="KW-0812">Transmembrane</keyword>
<dbReference type="PANTHER" id="PTHR30040">
    <property type="entry name" value="THIAMINE BIOSYNTHESIS LIPOPROTEIN APBE"/>
    <property type="match status" value="1"/>
</dbReference>
<dbReference type="PIRSF" id="PIRSF006268">
    <property type="entry name" value="ApbE"/>
    <property type="match status" value="1"/>
</dbReference>
<name>A0ABP3UJH2_9CLOT</name>
<evidence type="ECO:0000256" key="8">
    <source>
        <dbReference type="ARBA" id="ARBA00022842"/>
    </source>
</evidence>
<keyword evidence="6 11" id="KW-0479">Metal-binding</keyword>
<keyword evidence="8 11" id="KW-0460">Magnesium</keyword>
<reference evidence="14" key="1">
    <citation type="journal article" date="2019" name="Int. J. Syst. Evol. Microbiol.">
        <title>The Global Catalogue of Microorganisms (GCM) 10K type strain sequencing project: providing services to taxonomists for standard genome sequencing and annotation.</title>
        <authorList>
            <consortium name="The Broad Institute Genomics Platform"/>
            <consortium name="The Broad Institute Genome Sequencing Center for Infectious Disease"/>
            <person name="Wu L."/>
            <person name="Ma J."/>
        </authorList>
    </citation>
    <scope>NUCLEOTIDE SEQUENCE [LARGE SCALE GENOMIC DNA]</scope>
    <source>
        <strain evidence="14">JCM 1407</strain>
    </source>
</reference>
<evidence type="ECO:0000313" key="14">
    <source>
        <dbReference type="Proteomes" id="UP001501510"/>
    </source>
</evidence>
<evidence type="ECO:0000256" key="10">
    <source>
        <dbReference type="ARBA" id="ARBA00048540"/>
    </source>
</evidence>
<dbReference type="InterPro" id="IPR003374">
    <property type="entry name" value="ApbE-like_sf"/>
</dbReference>
<keyword evidence="12" id="KW-0472">Membrane</keyword>
<proteinExistence type="inferred from homology"/>
<evidence type="ECO:0000256" key="2">
    <source>
        <dbReference type="ARBA" id="ARBA00011955"/>
    </source>
</evidence>
<evidence type="ECO:0000256" key="1">
    <source>
        <dbReference type="ARBA" id="ARBA00001946"/>
    </source>
</evidence>
<evidence type="ECO:0000256" key="6">
    <source>
        <dbReference type="ARBA" id="ARBA00022723"/>
    </source>
</evidence>